<dbReference type="OrthoDB" id="5241234at2"/>
<feature type="compositionally biased region" description="Basic and acidic residues" evidence="1">
    <location>
        <begin position="624"/>
        <end position="634"/>
    </location>
</feature>
<dbReference type="SMART" id="SM00507">
    <property type="entry name" value="HNHc"/>
    <property type="match status" value="1"/>
</dbReference>
<gene>
    <name evidence="3" type="ORF">BF93_06915</name>
</gene>
<dbReference type="AlphaFoldDB" id="Z9JXK0"/>
<feature type="compositionally biased region" description="Low complexity" evidence="1">
    <location>
        <begin position="647"/>
        <end position="669"/>
    </location>
</feature>
<dbReference type="CDD" id="cd00085">
    <property type="entry name" value="HNHc"/>
    <property type="match status" value="1"/>
</dbReference>
<reference evidence="3 4" key="1">
    <citation type="submission" date="2014-02" db="EMBL/GenBank/DDBJ databases">
        <title>Genome sequence of Brachybacterium phenoliresistens strain W13A50.</title>
        <authorList>
            <person name="Wang X."/>
        </authorList>
    </citation>
    <scope>NUCLEOTIDE SEQUENCE [LARGE SCALE GENOMIC DNA]</scope>
    <source>
        <strain evidence="3 4">W13A50</strain>
    </source>
</reference>
<dbReference type="HOGENOM" id="CLU_021786_0_0_11"/>
<evidence type="ECO:0000256" key="1">
    <source>
        <dbReference type="SAM" id="MobiDB-lite"/>
    </source>
</evidence>
<sequence>MDEGVPQHIGQDGAAVPAVPQRTAPEQQDAASPAGLDGAVAVIRAALEPLAGTPALSAVVDLVGGAARAAGLSRSTQRAVVDVEPGTPDEALAMLAMLSQTRTSLGAVEDAWMLEAAARIRRENGTAGASGRRLDAGVTANIAVARRTSRHSASAALTAARRLSTSMPVLQEAKSTARLPEATVAAVSAVLADEPPAVCEAVDAEIGRDLAQLDGLGITAVREHVEEIVQKRSDPIASRERAVRAARRRYLKITPQRHGMARLTAVLPALGAVQIEAVVQAAAESARAAGGSAPVGAARVDVLVEAVNYYCDALSGDPPVEVAPCMPEWIEEDSPLLDLGTGEIIAPVVGAPAASRQDAPRGEPSWPPGPLGSACGPQLSSPAPLGAAPPGPLPPRGGPMPDSLFPPGRSRIARPAAPPRGPRIELLVTITDRALFHLDDGTEHAALSGYGLAPSRAVTNALAGSPYGDFGASDAEADARAEALAARMVYRRLYTHPASGELVAMDSTSRAFPVNTRRMLLSRDRVCRVPYCNAGPRHLDHIHAHAQGGATAFSNGQGLCAAGNYDKETGRWRVEVVADAQRPGATRVVWVSPYGAVGSSPTPPSQRPPTLNRAERRTARRRERLSARAKERAVVGRTRAARRRAARGSAARGSAARGSATRGRAARTA</sequence>
<evidence type="ECO:0000313" key="4">
    <source>
        <dbReference type="Proteomes" id="UP000023067"/>
    </source>
</evidence>
<name>Z9JXK0_9MICO</name>
<feature type="domain" description="HNH nuclease" evidence="2">
    <location>
        <begin position="515"/>
        <end position="565"/>
    </location>
</feature>
<evidence type="ECO:0000259" key="2">
    <source>
        <dbReference type="SMART" id="SM00507"/>
    </source>
</evidence>
<feature type="compositionally biased region" description="Low complexity" evidence="1">
    <location>
        <begin position="377"/>
        <end position="386"/>
    </location>
</feature>
<comment type="caution">
    <text evidence="3">The sequence shown here is derived from an EMBL/GenBank/DDBJ whole genome shotgun (WGS) entry which is preliminary data.</text>
</comment>
<feature type="compositionally biased region" description="Low complexity" evidence="1">
    <location>
        <begin position="399"/>
        <end position="415"/>
    </location>
</feature>
<organism evidence="3 4">
    <name type="scientific">Brachybacterium phenoliresistens</name>
    <dbReference type="NCBI Taxonomy" id="396014"/>
    <lineage>
        <taxon>Bacteria</taxon>
        <taxon>Bacillati</taxon>
        <taxon>Actinomycetota</taxon>
        <taxon>Actinomycetes</taxon>
        <taxon>Micrococcales</taxon>
        <taxon>Dermabacteraceae</taxon>
        <taxon>Brachybacterium</taxon>
    </lineage>
</organism>
<protein>
    <recommendedName>
        <fullName evidence="2">HNH nuclease domain-containing protein</fullName>
    </recommendedName>
</protein>
<feature type="region of interest" description="Disordered" evidence="1">
    <location>
        <begin position="595"/>
        <end position="669"/>
    </location>
</feature>
<feature type="region of interest" description="Disordered" evidence="1">
    <location>
        <begin position="352"/>
        <end position="418"/>
    </location>
</feature>
<dbReference type="InterPro" id="IPR003615">
    <property type="entry name" value="HNH_nuc"/>
</dbReference>
<accession>Z9JXK0</accession>
<dbReference type="PATRIC" id="fig|396014.3.peg.373"/>
<dbReference type="EMBL" id="JDYK01000002">
    <property type="protein sequence ID" value="EWS82748.1"/>
    <property type="molecule type" value="Genomic_DNA"/>
</dbReference>
<dbReference type="eggNOG" id="COG1403">
    <property type="taxonomic scope" value="Bacteria"/>
</dbReference>
<feature type="region of interest" description="Disordered" evidence="1">
    <location>
        <begin position="1"/>
        <end position="33"/>
    </location>
</feature>
<dbReference type="STRING" id="396014.BF93_06915"/>
<dbReference type="RefSeq" id="WP_051486401.1">
    <property type="nucleotide sequence ID" value="NZ_BAAAOW010000001.1"/>
</dbReference>
<keyword evidence="4" id="KW-1185">Reference proteome</keyword>
<dbReference type="Proteomes" id="UP000023067">
    <property type="component" value="Unassembled WGS sequence"/>
</dbReference>
<evidence type="ECO:0000313" key="3">
    <source>
        <dbReference type="EMBL" id="EWS82748.1"/>
    </source>
</evidence>
<feature type="compositionally biased region" description="Pro residues" evidence="1">
    <location>
        <begin position="387"/>
        <end position="398"/>
    </location>
</feature>
<proteinExistence type="predicted"/>